<dbReference type="RefSeq" id="WP_255027084.1">
    <property type="nucleotide sequence ID" value="NZ_JANDHW010000006.1"/>
</dbReference>
<evidence type="ECO:0000256" key="16">
    <source>
        <dbReference type="ARBA" id="ARBA00044900"/>
    </source>
</evidence>
<protein>
    <recommendedName>
        <fullName evidence="21">Lysosomal dipeptide transporter MFSD1</fullName>
    </recommendedName>
    <alternativeName>
        <fullName evidence="22">Major facilitator superfamily domain-containing protein 1</fullName>
    </alternativeName>
</protein>
<comment type="function">
    <text evidence="23">Lysosomal dipeptide uniporter that selectively exports lysine, arginine or histidine-containing dipeptides with a net positive charge from the lysosome lumen into the cytosol. Could play a role in a specific type of protein O-glycosylation indirectly regulating macrophages migration and tissue invasion. Also essential for liver homeostasis.</text>
</comment>
<dbReference type="PANTHER" id="PTHR23512">
    <property type="entry name" value="MAJOR FACILITATOR SUPERFAMILY DOMAIN-CONTAINING PROTEIN 1"/>
    <property type="match status" value="1"/>
</dbReference>
<feature type="transmembrane region" description="Helical" evidence="25">
    <location>
        <begin position="370"/>
        <end position="392"/>
    </location>
</feature>
<evidence type="ECO:0000256" key="11">
    <source>
        <dbReference type="ARBA" id="ARBA00044884"/>
    </source>
</evidence>
<dbReference type="SUPFAM" id="SSF103473">
    <property type="entry name" value="MFS general substrate transporter"/>
    <property type="match status" value="1"/>
</dbReference>
<evidence type="ECO:0000256" key="4">
    <source>
        <dbReference type="ARBA" id="ARBA00022692"/>
    </source>
</evidence>
<gene>
    <name evidence="27" type="ORF">NMU02_07515</name>
</gene>
<evidence type="ECO:0000256" key="5">
    <source>
        <dbReference type="ARBA" id="ARBA00022989"/>
    </source>
</evidence>
<feature type="domain" description="Major facilitator superfamily (MFS) profile" evidence="26">
    <location>
        <begin position="17"/>
        <end position="436"/>
    </location>
</feature>
<evidence type="ECO:0000256" key="18">
    <source>
        <dbReference type="ARBA" id="ARBA00044912"/>
    </source>
</evidence>
<dbReference type="InterPro" id="IPR036259">
    <property type="entry name" value="MFS_trans_sf"/>
</dbReference>
<dbReference type="Proteomes" id="UP001205603">
    <property type="component" value="Unassembled WGS sequence"/>
</dbReference>
<keyword evidence="3" id="KW-0813">Transport</keyword>
<evidence type="ECO:0000256" key="22">
    <source>
        <dbReference type="ARBA" id="ARBA00045018"/>
    </source>
</evidence>
<comment type="catalytic activity">
    <reaction evidence="11">
        <text>L-alpha-aminoacyl-L-histidine(out) = L-alpha-aminoacyl-L-histidine(in)</text>
        <dbReference type="Rhea" id="RHEA:79375"/>
        <dbReference type="ChEBI" id="CHEBI:229967"/>
    </reaction>
</comment>
<keyword evidence="7" id="KW-0458">Lysosome</keyword>
<evidence type="ECO:0000259" key="26">
    <source>
        <dbReference type="PROSITE" id="PS50850"/>
    </source>
</evidence>
<feature type="transmembrane region" description="Helical" evidence="25">
    <location>
        <begin position="122"/>
        <end position="143"/>
    </location>
</feature>
<dbReference type="Pfam" id="PF07690">
    <property type="entry name" value="MFS_1"/>
    <property type="match status" value="1"/>
</dbReference>
<evidence type="ECO:0000256" key="17">
    <source>
        <dbReference type="ARBA" id="ARBA00044903"/>
    </source>
</evidence>
<comment type="catalytic activity">
    <reaction evidence="10">
        <text>L-alpha-aminoacyl-L-arginine(out) = L-alpha-aminoacyl-L-arginine(in)</text>
        <dbReference type="Rhea" id="RHEA:79367"/>
        <dbReference type="ChEBI" id="CHEBI:229968"/>
    </reaction>
</comment>
<evidence type="ECO:0000256" key="7">
    <source>
        <dbReference type="ARBA" id="ARBA00023228"/>
    </source>
</evidence>
<dbReference type="InterPro" id="IPR052187">
    <property type="entry name" value="MFSD1"/>
</dbReference>
<feature type="transmembrane region" description="Helical" evidence="25">
    <location>
        <begin position="84"/>
        <end position="102"/>
    </location>
</feature>
<reference evidence="27 28" key="1">
    <citation type="submission" date="2022-07" db="EMBL/GenBank/DDBJ databases">
        <title>Fecal culturing of patients with breast cancer.</title>
        <authorList>
            <person name="Teng N.M.Y."/>
            <person name="Kiu R."/>
            <person name="Evans R."/>
            <person name="Baker D.J."/>
            <person name="Zenner C."/>
            <person name="Robinson S.D."/>
            <person name="Hall L.J."/>
        </authorList>
    </citation>
    <scope>NUCLEOTIDE SEQUENCE [LARGE SCALE GENOMIC DNA]</scope>
    <source>
        <strain evidence="27 28">LH1063</strain>
    </source>
</reference>
<comment type="catalytic activity">
    <reaction evidence="9">
        <text>L-histidyl-glycine(out) = L-histidyl-glycine(in)</text>
        <dbReference type="Rhea" id="RHEA:79395"/>
        <dbReference type="ChEBI" id="CHEBI:229957"/>
    </reaction>
</comment>
<evidence type="ECO:0000256" key="9">
    <source>
        <dbReference type="ARBA" id="ARBA00044878"/>
    </source>
</evidence>
<accession>A0ABT1MH34</accession>
<evidence type="ECO:0000256" key="2">
    <source>
        <dbReference type="ARBA" id="ARBA00008335"/>
    </source>
</evidence>
<evidence type="ECO:0000256" key="13">
    <source>
        <dbReference type="ARBA" id="ARBA00044893"/>
    </source>
</evidence>
<feature type="transmembrane region" description="Helical" evidence="25">
    <location>
        <begin position="186"/>
        <end position="207"/>
    </location>
</feature>
<evidence type="ECO:0000256" key="19">
    <source>
        <dbReference type="ARBA" id="ARBA00044919"/>
    </source>
</evidence>
<evidence type="ECO:0000256" key="25">
    <source>
        <dbReference type="SAM" id="Phobius"/>
    </source>
</evidence>
<evidence type="ECO:0000256" key="3">
    <source>
        <dbReference type="ARBA" id="ARBA00022448"/>
    </source>
</evidence>
<evidence type="ECO:0000256" key="15">
    <source>
        <dbReference type="ARBA" id="ARBA00044899"/>
    </source>
</evidence>
<comment type="catalytic activity">
    <reaction evidence="19">
        <text>L-alanyl-L-lysine(out) = L-alanyl-L-lysine(in)</text>
        <dbReference type="Rhea" id="RHEA:79415"/>
        <dbReference type="ChEBI" id="CHEBI:192470"/>
    </reaction>
</comment>
<dbReference type="InterPro" id="IPR011701">
    <property type="entry name" value="MFS"/>
</dbReference>
<evidence type="ECO:0000313" key="28">
    <source>
        <dbReference type="Proteomes" id="UP001205603"/>
    </source>
</evidence>
<feature type="transmembrane region" description="Helical" evidence="25">
    <location>
        <begin position="308"/>
        <end position="327"/>
    </location>
</feature>
<comment type="catalytic activity">
    <reaction evidence="18">
        <text>L-histidyl-L-alpha-amino acid(out) = L-histidyl-L-alpha-amino acid(in)</text>
        <dbReference type="Rhea" id="RHEA:79379"/>
        <dbReference type="ChEBI" id="CHEBI:229964"/>
    </reaction>
</comment>
<comment type="subcellular location">
    <subcellularLocation>
        <location evidence="1">Lysosome membrane</location>
        <topology evidence="1">Multi-pass membrane protein</topology>
    </subcellularLocation>
</comment>
<feature type="transmembrane region" description="Helical" evidence="25">
    <location>
        <begin position="280"/>
        <end position="301"/>
    </location>
</feature>
<dbReference type="InterPro" id="IPR020846">
    <property type="entry name" value="MFS_dom"/>
</dbReference>
<comment type="catalytic activity">
    <reaction evidence="12">
        <text>L-lysyl-L-alpha-amino acid(out) = L-lysyl-L-alpha-amino acid(in)</text>
        <dbReference type="Rhea" id="RHEA:79387"/>
        <dbReference type="ChEBI" id="CHEBI:229965"/>
    </reaction>
</comment>
<comment type="catalytic activity">
    <reaction evidence="13">
        <text>L-alpha-aminoacyl-L-lysine(out) = L-alpha-aminoacyl-L-lysine(in)</text>
        <dbReference type="Rhea" id="RHEA:79383"/>
        <dbReference type="ChEBI" id="CHEBI:229966"/>
    </reaction>
</comment>
<comment type="catalytic activity">
    <reaction evidence="15">
        <text>L-arginyl-L-alpha-amino acid(out) = L-arginyl-L-alpha-amino acid(in)</text>
        <dbReference type="Rhea" id="RHEA:79371"/>
        <dbReference type="ChEBI" id="CHEBI:84315"/>
    </reaction>
</comment>
<dbReference type="EMBL" id="JANDHW010000006">
    <property type="protein sequence ID" value="MCP9611935.1"/>
    <property type="molecule type" value="Genomic_DNA"/>
</dbReference>
<organism evidence="27 28">
    <name type="scientific">Coprobacter tertius</name>
    <dbReference type="NCBI Taxonomy" id="2944915"/>
    <lineage>
        <taxon>Bacteria</taxon>
        <taxon>Pseudomonadati</taxon>
        <taxon>Bacteroidota</taxon>
        <taxon>Bacteroidia</taxon>
        <taxon>Bacteroidales</taxon>
        <taxon>Barnesiellaceae</taxon>
        <taxon>Coprobacter</taxon>
    </lineage>
</organism>
<dbReference type="PROSITE" id="PS50850">
    <property type="entry name" value="MFS"/>
    <property type="match status" value="1"/>
</dbReference>
<keyword evidence="6 25" id="KW-0472">Membrane</keyword>
<evidence type="ECO:0000256" key="8">
    <source>
        <dbReference type="ARBA" id="ARBA00044876"/>
    </source>
</evidence>
<comment type="catalytic activity">
    <reaction evidence="16">
        <text>L-lysyl-L-lysine(out) = L-lysyl-L-lysine(in)</text>
        <dbReference type="Rhea" id="RHEA:79403"/>
        <dbReference type="ChEBI" id="CHEBI:229956"/>
    </reaction>
</comment>
<feature type="transmembrane region" description="Helical" evidence="25">
    <location>
        <begin position="51"/>
        <end position="72"/>
    </location>
</feature>
<dbReference type="PANTHER" id="PTHR23512:SF3">
    <property type="entry name" value="MAJOR FACILITATOR SUPERFAMILY DOMAIN-CONTAINING PROTEIN 1"/>
    <property type="match status" value="1"/>
</dbReference>
<feature type="transmembrane region" description="Helical" evidence="25">
    <location>
        <begin position="12"/>
        <end position="31"/>
    </location>
</feature>
<keyword evidence="28" id="KW-1185">Reference proteome</keyword>
<feature type="transmembrane region" description="Helical" evidence="25">
    <location>
        <begin position="237"/>
        <end position="260"/>
    </location>
</feature>
<comment type="catalytic activity">
    <reaction evidence="20">
        <text>L-lysyl-glycine(out) = L-lysyl-glycine(in)</text>
        <dbReference type="Rhea" id="RHEA:79407"/>
        <dbReference type="ChEBI" id="CHEBI:191202"/>
    </reaction>
</comment>
<comment type="subunit">
    <text evidence="24">Homodimer. Interacts with lysosomal protein GLMP (via lumenal domain); the interaction starts while both proteins are still in the endoplasmic reticulum and is required for stabilization of MFSD1 in lysosomes but has no direct effect on its targeting to lysosomes or transporter activity.</text>
</comment>
<proteinExistence type="inferred from homology"/>
<comment type="caution">
    <text evidence="27">The sequence shown here is derived from an EMBL/GenBank/DDBJ whole genome shotgun (WGS) entry which is preliminary data.</text>
</comment>
<sequence>MKKQENLRNSVAVRWSALGIVSFTMMAAYFVNDIMAPLKSMLEANLGWTSIDFGFFTGAYSFLNVFLLMLIWGGLMLDKFGIRLTGKLATILMVVGVSLQYYGMTAHFSEGAMIIGHKAGVFIAAAGYSIFGVGAEVAGITVTKIIAKWFRGKELGTAMGIQVALARIGSQAAYSVAIPVAKHFSVSTPVVIGGGLLMVGMLAFFIYSVMDKRLDRQDDYEEEKEESQFSFKDVKEILVNPGFWLIALLCVLFYSCVFPFQKFASELMTNKYGISDDLAGTFVGLPALGALILTPVFGNVLDRKGKGASIMMLGAAMLIFVHFLYSLPWVTHWFVAIFLMLVLGIAFSLVPSAMWPSVAKIFPTRQLGTAYALIFFIQNIGLWGVPNLIGWILDKYCVIGHTGENNLYDYTVPMVVFTGFATLSLIVAYLLKVADKRYGYGLEKPNIVKV</sequence>
<feature type="transmembrane region" description="Helical" evidence="25">
    <location>
        <begin position="412"/>
        <end position="431"/>
    </location>
</feature>
<evidence type="ECO:0000256" key="21">
    <source>
        <dbReference type="ARBA" id="ARBA00044985"/>
    </source>
</evidence>
<dbReference type="Gene3D" id="1.20.1250.20">
    <property type="entry name" value="MFS general substrate transporter like domains"/>
    <property type="match status" value="2"/>
</dbReference>
<evidence type="ECO:0000256" key="14">
    <source>
        <dbReference type="ARBA" id="ARBA00044898"/>
    </source>
</evidence>
<comment type="catalytic activity">
    <reaction evidence="17">
        <text>L-arginyl-glycine(out) = L-arginyl-glycine(in)</text>
        <dbReference type="Rhea" id="RHEA:79391"/>
        <dbReference type="ChEBI" id="CHEBI:229955"/>
    </reaction>
</comment>
<feature type="transmembrane region" description="Helical" evidence="25">
    <location>
        <begin position="333"/>
        <end position="358"/>
    </location>
</feature>
<evidence type="ECO:0000256" key="23">
    <source>
        <dbReference type="ARBA" id="ARBA00045709"/>
    </source>
</evidence>
<evidence type="ECO:0000256" key="24">
    <source>
        <dbReference type="ARBA" id="ARBA00046376"/>
    </source>
</evidence>
<keyword evidence="5 25" id="KW-1133">Transmembrane helix</keyword>
<evidence type="ECO:0000256" key="1">
    <source>
        <dbReference type="ARBA" id="ARBA00004155"/>
    </source>
</evidence>
<keyword evidence="4 25" id="KW-0812">Transmembrane</keyword>
<comment type="similarity">
    <text evidence="2">Belongs to the major facilitator superfamily.</text>
</comment>
<name>A0ABT1MH34_9BACT</name>
<evidence type="ECO:0000313" key="27">
    <source>
        <dbReference type="EMBL" id="MCP9611935.1"/>
    </source>
</evidence>
<evidence type="ECO:0000256" key="6">
    <source>
        <dbReference type="ARBA" id="ARBA00023136"/>
    </source>
</evidence>
<comment type="catalytic activity">
    <reaction evidence="8">
        <text>L-lysyl-L-alanine(out) = L-lysyl-L-alanine(in)</text>
        <dbReference type="Rhea" id="RHEA:79399"/>
        <dbReference type="ChEBI" id="CHEBI:229954"/>
    </reaction>
</comment>
<feature type="transmembrane region" description="Helical" evidence="25">
    <location>
        <begin position="155"/>
        <end position="174"/>
    </location>
</feature>
<evidence type="ECO:0000256" key="10">
    <source>
        <dbReference type="ARBA" id="ARBA00044881"/>
    </source>
</evidence>
<evidence type="ECO:0000256" key="12">
    <source>
        <dbReference type="ARBA" id="ARBA00044891"/>
    </source>
</evidence>
<comment type="catalytic activity">
    <reaction evidence="14">
        <text>L-aspartyl-L-lysine(out) = L-aspartyl-L-lysine(in)</text>
        <dbReference type="Rhea" id="RHEA:79411"/>
        <dbReference type="ChEBI" id="CHEBI:229953"/>
    </reaction>
</comment>
<evidence type="ECO:0000256" key="20">
    <source>
        <dbReference type="ARBA" id="ARBA00044924"/>
    </source>
</evidence>